<keyword evidence="4" id="KW-1015">Disulfide bond</keyword>
<dbReference type="Proteomes" id="UP000728032">
    <property type="component" value="Unassembled WGS sequence"/>
</dbReference>
<accession>A0A7R9QGQ2</accession>
<dbReference type="InterPro" id="IPR039036">
    <property type="entry name" value="Granulin_fam"/>
</dbReference>
<evidence type="ECO:0000313" key="8">
    <source>
        <dbReference type="Proteomes" id="UP000728032"/>
    </source>
</evidence>
<evidence type="ECO:0000259" key="6">
    <source>
        <dbReference type="PROSITE" id="PS00799"/>
    </source>
</evidence>
<gene>
    <name evidence="7" type="ORF">ONB1V03_LOCUS5122</name>
</gene>
<dbReference type="OrthoDB" id="5854875at2759"/>
<evidence type="ECO:0000256" key="5">
    <source>
        <dbReference type="SAM" id="SignalP"/>
    </source>
</evidence>
<comment type="subcellular location">
    <subcellularLocation>
        <location evidence="1">Secreted</location>
    </subcellularLocation>
</comment>
<dbReference type="AlphaFoldDB" id="A0A7R9QGQ2"/>
<evidence type="ECO:0000256" key="1">
    <source>
        <dbReference type="ARBA" id="ARBA00004613"/>
    </source>
</evidence>
<reference evidence="7" key="1">
    <citation type="submission" date="2020-11" db="EMBL/GenBank/DDBJ databases">
        <authorList>
            <person name="Tran Van P."/>
        </authorList>
    </citation>
    <scope>NUCLEOTIDE SEQUENCE</scope>
</reference>
<dbReference type="Gene3D" id="2.10.25.160">
    <property type="entry name" value="Granulin"/>
    <property type="match status" value="3"/>
</dbReference>
<name>A0A7R9QGQ2_9ACAR</name>
<feature type="chain" id="PRO_5036403798" description="Granulins domain-containing protein" evidence="5">
    <location>
        <begin position="23"/>
        <end position="239"/>
    </location>
</feature>
<keyword evidence="3" id="KW-0964">Secreted</keyword>
<evidence type="ECO:0000256" key="4">
    <source>
        <dbReference type="ARBA" id="ARBA00023157"/>
    </source>
</evidence>
<feature type="domain" description="Granulins" evidence="6">
    <location>
        <begin position="220"/>
        <end position="233"/>
    </location>
</feature>
<dbReference type="InterPro" id="IPR037277">
    <property type="entry name" value="Granulin_sf"/>
</dbReference>
<feature type="domain" description="Granulins" evidence="6">
    <location>
        <begin position="132"/>
        <end position="145"/>
    </location>
</feature>
<dbReference type="Pfam" id="PF00396">
    <property type="entry name" value="Granulin"/>
    <property type="match status" value="3"/>
</dbReference>
<organism evidence="7">
    <name type="scientific">Oppiella nova</name>
    <dbReference type="NCBI Taxonomy" id="334625"/>
    <lineage>
        <taxon>Eukaryota</taxon>
        <taxon>Metazoa</taxon>
        <taxon>Ecdysozoa</taxon>
        <taxon>Arthropoda</taxon>
        <taxon>Chelicerata</taxon>
        <taxon>Arachnida</taxon>
        <taxon>Acari</taxon>
        <taxon>Acariformes</taxon>
        <taxon>Sarcoptiformes</taxon>
        <taxon>Oribatida</taxon>
        <taxon>Brachypylina</taxon>
        <taxon>Oppioidea</taxon>
        <taxon>Oppiidae</taxon>
        <taxon>Oppiella</taxon>
    </lineage>
</organism>
<feature type="domain" description="Granulins" evidence="6">
    <location>
        <begin position="57"/>
        <end position="70"/>
    </location>
</feature>
<dbReference type="SUPFAM" id="SSF57277">
    <property type="entry name" value="Granulin repeat"/>
    <property type="match status" value="3"/>
</dbReference>
<dbReference type="SMART" id="SM00277">
    <property type="entry name" value="GRAN"/>
    <property type="match status" value="3"/>
</dbReference>
<keyword evidence="5" id="KW-0732">Signal</keyword>
<sequence length="239" mass="25595">MNVVTIASISLLFLWMSASTQSALCPDQKTQCGDDMTCCKWSSGNYGCCPLASAQCCADGLHCCPNGTKCNDKEGTCDELTAQTPQRLPLMVGQQSSGVCPDKNQTCLQYETCCKEKSGSYGCCPYQSGVCCSDLLHCCPHGTRCDLIHKECVRAEVNIMGTTDTDNSLTTRMRLIGFEATNVTRVVCPGSRYTCPDNNTCCHISASQWGCCPLLNAVCCRDGIHCCPSGTACTTTGCQ</sequence>
<evidence type="ECO:0000256" key="2">
    <source>
        <dbReference type="ARBA" id="ARBA00010093"/>
    </source>
</evidence>
<protein>
    <recommendedName>
        <fullName evidence="6">Granulins domain-containing protein</fullName>
    </recommendedName>
</protein>
<dbReference type="EMBL" id="OC916792">
    <property type="protein sequence ID" value="CAD7645269.1"/>
    <property type="molecule type" value="Genomic_DNA"/>
</dbReference>
<dbReference type="EMBL" id="CAJPVJ010001967">
    <property type="protein sequence ID" value="CAG2165583.1"/>
    <property type="molecule type" value="Genomic_DNA"/>
</dbReference>
<feature type="signal peptide" evidence="5">
    <location>
        <begin position="1"/>
        <end position="22"/>
    </location>
</feature>
<dbReference type="GO" id="GO:0005576">
    <property type="term" value="C:extracellular region"/>
    <property type="evidence" value="ECO:0007669"/>
    <property type="project" value="UniProtKB-SubCell"/>
</dbReference>
<proteinExistence type="inferred from homology"/>
<dbReference type="InterPro" id="IPR000118">
    <property type="entry name" value="Granulin"/>
</dbReference>
<evidence type="ECO:0000313" key="7">
    <source>
        <dbReference type="EMBL" id="CAD7645269.1"/>
    </source>
</evidence>
<dbReference type="PANTHER" id="PTHR12274:SF3">
    <property type="entry name" value="PROGRANULIN"/>
    <property type="match status" value="1"/>
</dbReference>
<dbReference type="PROSITE" id="PS00799">
    <property type="entry name" value="GRANULINS"/>
    <property type="match status" value="3"/>
</dbReference>
<evidence type="ECO:0000256" key="3">
    <source>
        <dbReference type="ARBA" id="ARBA00022525"/>
    </source>
</evidence>
<dbReference type="PANTHER" id="PTHR12274">
    <property type="entry name" value="GRANULIN"/>
    <property type="match status" value="1"/>
</dbReference>
<comment type="similarity">
    <text evidence="2">Belongs to the granulin family.</text>
</comment>
<keyword evidence="8" id="KW-1185">Reference proteome</keyword>